<dbReference type="EMBL" id="BMAW01121488">
    <property type="protein sequence ID" value="GFT94287.1"/>
    <property type="molecule type" value="Genomic_DNA"/>
</dbReference>
<keyword evidence="2" id="KW-1185">Reference proteome</keyword>
<organism evidence="1 2">
    <name type="scientific">Nephila pilipes</name>
    <name type="common">Giant wood spider</name>
    <name type="synonym">Nephila maculata</name>
    <dbReference type="NCBI Taxonomy" id="299642"/>
    <lineage>
        <taxon>Eukaryota</taxon>
        <taxon>Metazoa</taxon>
        <taxon>Ecdysozoa</taxon>
        <taxon>Arthropoda</taxon>
        <taxon>Chelicerata</taxon>
        <taxon>Arachnida</taxon>
        <taxon>Araneae</taxon>
        <taxon>Araneomorphae</taxon>
        <taxon>Entelegynae</taxon>
        <taxon>Araneoidea</taxon>
        <taxon>Nephilidae</taxon>
        <taxon>Nephila</taxon>
    </lineage>
</organism>
<evidence type="ECO:0000313" key="2">
    <source>
        <dbReference type="Proteomes" id="UP000887013"/>
    </source>
</evidence>
<name>A0A8X6PZJ0_NEPPI</name>
<comment type="caution">
    <text evidence="1">The sequence shown here is derived from an EMBL/GenBank/DDBJ whole genome shotgun (WGS) entry which is preliminary data.</text>
</comment>
<sequence length="100" mass="11397">MARAENFSADSLAQTPCWPLACRRGGLPCRVWRWASHRRCHRPSSTLAQYVGRGARTRWLGNGIHLGTRLKRKFTDGSDFMKSGKQQLARRRWQLGGVMA</sequence>
<evidence type="ECO:0000313" key="1">
    <source>
        <dbReference type="EMBL" id="GFT94287.1"/>
    </source>
</evidence>
<dbReference type="Proteomes" id="UP000887013">
    <property type="component" value="Unassembled WGS sequence"/>
</dbReference>
<dbReference type="AlphaFoldDB" id="A0A8X6PZJ0"/>
<protein>
    <submittedName>
        <fullName evidence="1">Uncharacterized protein</fullName>
    </submittedName>
</protein>
<proteinExistence type="predicted"/>
<reference evidence="1" key="1">
    <citation type="submission" date="2020-08" db="EMBL/GenBank/DDBJ databases">
        <title>Multicomponent nature underlies the extraordinary mechanical properties of spider dragline silk.</title>
        <authorList>
            <person name="Kono N."/>
            <person name="Nakamura H."/>
            <person name="Mori M."/>
            <person name="Yoshida Y."/>
            <person name="Ohtoshi R."/>
            <person name="Malay A.D."/>
            <person name="Moran D.A.P."/>
            <person name="Tomita M."/>
            <person name="Numata K."/>
            <person name="Arakawa K."/>
        </authorList>
    </citation>
    <scope>NUCLEOTIDE SEQUENCE</scope>
</reference>
<accession>A0A8X6PZJ0</accession>
<gene>
    <name evidence="1" type="ORF">NPIL_607641</name>
</gene>